<proteinExistence type="predicted"/>
<sequence>MCQSKGVLKSIDPELVRPILEFPPPIHAHYDSVSPLFLTNDASPICLGAILSHLVNREDRPIAHSALRSSSSAELSPLKTDHRPLQFVLNPQKDLLYCHHCLSLPLHPLRLSIFDHDIMHVKGIHILHADALS</sequence>
<dbReference type="EMBL" id="HG994584">
    <property type="protein sequence ID" value="CAF2951020.1"/>
    <property type="molecule type" value="Genomic_DNA"/>
</dbReference>
<organism evidence="1 2">
    <name type="scientific">Lepeophtheirus salmonis</name>
    <name type="common">Salmon louse</name>
    <name type="synonym">Caligus salmonis</name>
    <dbReference type="NCBI Taxonomy" id="72036"/>
    <lineage>
        <taxon>Eukaryota</taxon>
        <taxon>Metazoa</taxon>
        <taxon>Ecdysozoa</taxon>
        <taxon>Arthropoda</taxon>
        <taxon>Crustacea</taxon>
        <taxon>Multicrustacea</taxon>
        <taxon>Hexanauplia</taxon>
        <taxon>Copepoda</taxon>
        <taxon>Siphonostomatoida</taxon>
        <taxon>Caligidae</taxon>
        <taxon>Lepeophtheirus</taxon>
    </lineage>
</organism>
<dbReference type="Proteomes" id="UP000675881">
    <property type="component" value="Chromosome 5"/>
</dbReference>
<gene>
    <name evidence="1" type="ORF">LSAA_10822</name>
</gene>
<evidence type="ECO:0000313" key="2">
    <source>
        <dbReference type="Proteomes" id="UP000675881"/>
    </source>
</evidence>
<name>A0A7R8CW98_LEPSM</name>
<reference evidence="1" key="1">
    <citation type="submission" date="2021-02" db="EMBL/GenBank/DDBJ databases">
        <authorList>
            <person name="Bekaert M."/>
        </authorList>
    </citation>
    <scope>NUCLEOTIDE SEQUENCE</scope>
    <source>
        <strain evidence="1">IoA-00</strain>
    </source>
</reference>
<dbReference type="AlphaFoldDB" id="A0A7R8CW98"/>
<accession>A0A7R8CW98</accession>
<keyword evidence="2" id="KW-1185">Reference proteome</keyword>
<protein>
    <submittedName>
        <fullName evidence="1">(salmon louse) hypothetical protein</fullName>
    </submittedName>
</protein>
<evidence type="ECO:0000313" key="1">
    <source>
        <dbReference type="EMBL" id="CAF2951020.1"/>
    </source>
</evidence>